<dbReference type="GO" id="GO:0003729">
    <property type="term" value="F:mRNA binding"/>
    <property type="evidence" value="ECO:0007669"/>
    <property type="project" value="TreeGrafter"/>
</dbReference>
<dbReference type="AlphaFoldDB" id="A0A7C4H5K0"/>
<accession>A0A7C4H5K0</accession>
<proteinExistence type="predicted"/>
<dbReference type="Pfam" id="PF23435">
    <property type="entry name" value="DUF7121"/>
    <property type="match status" value="1"/>
</dbReference>
<keyword evidence="1" id="KW-0175">Coiled coil</keyword>
<reference evidence="2" key="1">
    <citation type="journal article" date="2020" name="mSystems">
        <title>Genome- and Community-Level Interaction Insights into Carbon Utilization and Element Cycling Functions of Hydrothermarchaeota in Hydrothermal Sediment.</title>
        <authorList>
            <person name="Zhou Z."/>
            <person name="Liu Y."/>
            <person name="Xu W."/>
            <person name="Pan J."/>
            <person name="Luo Z.H."/>
            <person name="Li M."/>
        </authorList>
    </citation>
    <scope>NUCLEOTIDE SEQUENCE</scope>
    <source>
        <strain evidence="2">SpSt-649</strain>
    </source>
</reference>
<dbReference type="GO" id="GO:0042175">
    <property type="term" value="C:nuclear outer membrane-endoplasmic reticulum membrane network"/>
    <property type="evidence" value="ECO:0007669"/>
    <property type="project" value="TreeGrafter"/>
</dbReference>
<organism evidence="2">
    <name type="scientific">Thermofilum pendens</name>
    <dbReference type="NCBI Taxonomy" id="2269"/>
    <lineage>
        <taxon>Archaea</taxon>
        <taxon>Thermoproteota</taxon>
        <taxon>Thermoprotei</taxon>
        <taxon>Thermofilales</taxon>
        <taxon>Thermofilaceae</taxon>
        <taxon>Thermofilum</taxon>
    </lineage>
</organism>
<protein>
    <recommendedName>
        <fullName evidence="3">Coiled-coil protein</fullName>
    </recommendedName>
</protein>
<evidence type="ECO:0008006" key="3">
    <source>
        <dbReference type="Google" id="ProtNLM"/>
    </source>
</evidence>
<gene>
    <name evidence="2" type="ORF">ENU21_00665</name>
</gene>
<sequence length="319" mass="38275">MADLITEDVQKLREQMVELKRRLQEINQRVLEARSSRDSANGEIKRLSAELRALRDQYQQVKQQYLDLLNRKKEIYEALVKKREERRRVAEELRSTRELIKRLLNEYRALQNFLGAKRYDEEELRAKLEQLEWQYQTMTLPPEVEKVVINRIRSLESIYVNVKHLNELKSKIEELRNKVQVLRETVAKLSEELKSMVDNYLRIKSEVAELRAKRDELRSRMKEIYDQREKIREVANQHHQELVQLLAEERALREELERVAILLKAKELSRHIEERRRLLYDKAMEALAKYQRGEPITLDEFKVLVEFNLIQPGKSSSES</sequence>
<dbReference type="InterPro" id="IPR039604">
    <property type="entry name" value="Bfr1"/>
</dbReference>
<dbReference type="Gene3D" id="1.10.287.950">
    <property type="entry name" value="Methyl-accepting chemotaxis protein"/>
    <property type="match status" value="1"/>
</dbReference>
<name>A0A7C4H5K0_THEPE</name>
<evidence type="ECO:0000256" key="1">
    <source>
        <dbReference type="SAM" id="Coils"/>
    </source>
</evidence>
<dbReference type="PANTHER" id="PTHR31027">
    <property type="entry name" value="NUCLEAR SEGREGATION PROTEIN BFR1"/>
    <property type="match status" value="1"/>
</dbReference>
<comment type="caution">
    <text evidence="2">The sequence shown here is derived from an EMBL/GenBank/DDBJ whole genome shotgun (WGS) entry which is preliminary data.</text>
</comment>
<dbReference type="GO" id="GO:0008298">
    <property type="term" value="P:intracellular mRNA localization"/>
    <property type="evidence" value="ECO:0007669"/>
    <property type="project" value="TreeGrafter"/>
</dbReference>
<dbReference type="InterPro" id="IPR055545">
    <property type="entry name" value="DUF7121"/>
</dbReference>
<dbReference type="EMBL" id="DTBQ01000021">
    <property type="protein sequence ID" value="HGM46250.1"/>
    <property type="molecule type" value="Genomic_DNA"/>
</dbReference>
<evidence type="ECO:0000313" key="2">
    <source>
        <dbReference type="EMBL" id="HGM46250.1"/>
    </source>
</evidence>
<dbReference type="PANTHER" id="PTHR31027:SF2">
    <property type="entry name" value="LEBERCILIN DOMAIN-CONTAINING PROTEIN"/>
    <property type="match status" value="1"/>
</dbReference>
<feature type="coiled-coil region" evidence="1">
    <location>
        <begin position="2"/>
        <end position="110"/>
    </location>
</feature>
<feature type="coiled-coil region" evidence="1">
    <location>
        <begin position="165"/>
        <end position="266"/>
    </location>
</feature>
<dbReference type="Gene3D" id="1.10.287.1490">
    <property type="match status" value="1"/>
</dbReference>
<dbReference type="GO" id="GO:1990904">
    <property type="term" value="C:ribonucleoprotein complex"/>
    <property type="evidence" value="ECO:0007669"/>
    <property type="project" value="TreeGrafter"/>
</dbReference>